<dbReference type="Proteomes" id="UP000286997">
    <property type="component" value="Unassembled WGS sequence"/>
</dbReference>
<name>A0A437P6E6_9HYPH</name>
<keyword evidence="3" id="KW-1185">Reference proteome</keyword>
<organism evidence="2 3">
    <name type="scientific">Methylobacterium oryzihabitans</name>
    <dbReference type="NCBI Taxonomy" id="2499852"/>
    <lineage>
        <taxon>Bacteria</taxon>
        <taxon>Pseudomonadati</taxon>
        <taxon>Pseudomonadota</taxon>
        <taxon>Alphaproteobacteria</taxon>
        <taxon>Hyphomicrobiales</taxon>
        <taxon>Methylobacteriaceae</taxon>
        <taxon>Methylobacterium</taxon>
    </lineage>
</organism>
<proteinExistence type="predicted"/>
<reference evidence="2 3" key="1">
    <citation type="submission" date="2019-01" db="EMBL/GenBank/DDBJ databases">
        <authorList>
            <person name="Chen W.-M."/>
        </authorList>
    </citation>
    <scope>NUCLEOTIDE SEQUENCE [LARGE SCALE GENOMIC DNA]</scope>
    <source>
        <strain evidence="2 3">TER-1</strain>
    </source>
</reference>
<evidence type="ECO:0000313" key="2">
    <source>
        <dbReference type="EMBL" id="RVU17834.1"/>
    </source>
</evidence>
<dbReference type="RefSeq" id="WP_127729714.1">
    <property type="nucleotide sequence ID" value="NZ_SACP01000011.1"/>
</dbReference>
<dbReference type="AlphaFoldDB" id="A0A437P6E6"/>
<accession>A0A437P6E6</accession>
<evidence type="ECO:0000313" key="3">
    <source>
        <dbReference type="Proteomes" id="UP000286997"/>
    </source>
</evidence>
<protein>
    <submittedName>
        <fullName evidence="2">Uncharacterized protein</fullName>
    </submittedName>
</protein>
<sequence length="443" mass="49653">MTAEIALINRSALALAADSAATLRIGSKSKTYNTAEKIFEFSCRQPIAIMIYNNVEHVGVPLDVIIRKHRTECSVKFDSLKDAADEFLNYLLEFPRSPSQEGIYLAAIMLDIYHDLYQTLNRIVRKAINAKADGKPTSTAMREFDNAIDEAIKKFQDRPLKGFLEDKNLDEFINEYSEACDQAVNTAFKGLELIERHRNKLLSLAFAVVKSEIGSDLLTGLVFGGFGARDLFPTLHYLEIDGTYFGVQKILKRNEVDIDREGDRAAMVPFAQSDMAERFISGIDGELIGAIEDFIAKAVDEIATTKPDVFSKKEIKDIKITVLNEFGRTIEELMGTERRDLLDILNFMSKKEMGELAHALVELTSAKRRFSTDLETVGGPIDVAIVSRSEGFIWIKRKHYFESEANPGYFTRVFPVRAAGGADENQAGKSANSEYKNPDREGR</sequence>
<evidence type="ECO:0000256" key="1">
    <source>
        <dbReference type="SAM" id="MobiDB-lite"/>
    </source>
</evidence>
<feature type="region of interest" description="Disordered" evidence="1">
    <location>
        <begin position="421"/>
        <end position="443"/>
    </location>
</feature>
<dbReference type="EMBL" id="SACP01000011">
    <property type="protein sequence ID" value="RVU17834.1"/>
    <property type="molecule type" value="Genomic_DNA"/>
</dbReference>
<dbReference type="OrthoDB" id="978985at2"/>
<gene>
    <name evidence="2" type="ORF">EOE48_13230</name>
</gene>
<comment type="caution">
    <text evidence="2">The sequence shown here is derived from an EMBL/GenBank/DDBJ whole genome shotgun (WGS) entry which is preliminary data.</text>
</comment>